<keyword evidence="2" id="KW-1185">Reference proteome</keyword>
<evidence type="ECO:0000313" key="2">
    <source>
        <dbReference type="Proteomes" id="UP001219934"/>
    </source>
</evidence>
<reference evidence="1" key="1">
    <citation type="submission" date="2022-11" db="EMBL/GenBank/DDBJ databases">
        <title>Chromosome-level genome of Pogonophryne albipinna.</title>
        <authorList>
            <person name="Jo E."/>
        </authorList>
    </citation>
    <scope>NUCLEOTIDE SEQUENCE</scope>
    <source>
        <strain evidence="1">SGF0006</strain>
        <tissue evidence="1">Muscle</tissue>
    </source>
</reference>
<sequence length="125" mass="14105">RHIFVEARKPGAQQWRTFSDGDKLFSCSHPPPLYRCRCSPSTLDKLLPALPFTTATPVITLLLNCTIREIPDGGRERWGFNVKRTDPKIKGKFKMLVTQPMRCQINWDDTSLVPSDATCFASIPG</sequence>
<accession>A0AAD6ANU5</accession>
<dbReference type="EMBL" id="JAPTMU010000018">
    <property type="protein sequence ID" value="KAJ4928042.1"/>
    <property type="molecule type" value="Genomic_DNA"/>
</dbReference>
<feature type="non-terminal residue" evidence="1">
    <location>
        <position position="1"/>
    </location>
</feature>
<feature type="non-terminal residue" evidence="1">
    <location>
        <position position="125"/>
    </location>
</feature>
<dbReference type="AlphaFoldDB" id="A0AAD6ANU5"/>
<organism evidence="1 2">
    <name type="scientific">Pogonophryne albipinna</name>
    <dbReference type="NCBI Taxonomy" id="1090488"/>
    <lineage>
        <taxon>Eukaryota</taxon>
        <taxon>Metazoa</taxon>
        <taxon>Chordata</taxon>
        <taxon>Craniata</taxon>
        <taxon>Vertebrata</taxon>
        <taxon>Euteleostomi</taxon>
        <taxon>Actinopterygii</taxon>
        <taxon>Neopterygii</taxon>
        <taxon>Teleostei</taxon>
        <taxon>Neoteleostei</taxon>
        <taxon>Acanthomorphata</taxon>
        <taxon>Eupercaria</taxon>
        <taxon>Perciformes</taxon>
        <taxon>Notothenioidei</taxon>
        <taxon>Pogonophryne</taxon>
    </lineage>
</organism>
<evidence type="ECO:0000313" key="1">
    <source>
        <dbReference type="EMBL" id="KAJ4928042.1"/>
    </source>
</evidence>
<proteinExistence type="predicted"/>
<gene>
    <name evidence="1" type="ORF">JOQ06_015841</name>
</gene>
<dbReference type="Proteomes" id="UP001219934">
    <property type="component" value="Unassembled WGS sequence"/>
</dbReference>
<comment type="caution">
    <text evidence="1">The sequence shown here is derived from an EMBL/GenBank/DDBJ whole genome shotgun (WGS) entry which is preliminary data.</text>
</comment>
<name>A0AAD6ANU5_9TELE</name>
<protein>
    <submittedName>
        <fullName evidence="1">Uncharacterized protein</fullName>
    </submittedName>
</protein>